<gene>
    <name evidence="2" type="ORF">PCOR1329_LOCUS59770</name>
</gene>
<reference evidence="2" key="1">
    <citation type="submission" date="2023-10" db="EMBL/GenBank/DDBJ databases">
        <authorList>
            <person name="Chen Y."/>
            <person name="Shah S."/>
            <person name="Dougan E. K."/>
            <person name="Thang M."/>
            <person name="Chan C."/>
        </authorList>
    </citation>
    <scope>NUCLEOTIDE SEQUENCE [LARGE SCALE GENOMIC DNA]</scope>
</reference>
<proteinExistence type="predicted"/>
<name>A0ABN9VRU4_9DINO</name>
<dbReference type="Proteomes" id="UP001189429">
    <property type="component" value="Unassembled WGS sequence"/>
</dbReference>
<keyword evidence="3" id="KW-1185">Reference proteome</keyword>
<protein>
    <submittedName>
        <fullName evidence="2">Uncharacterized protein</fullName>
    </submittedName>
</protein>
<feature type="region of interest" description="Disordered" evidence="1">
    <location>
        <begin position="1"/>
        <end position="63"/>
    </location>
</feature>
<organism evidence="2 3">
    <name type="scientific">Prorocentrum cordatum</name>
    <dbReference type="NCBI Taxonomy" id="2364126"/>
    <lineage>
        <taxon>Eukaryota</taxon>
        <taxon>Sar</taxon>
        <taxon>Alveolata</taxon>
        <taxon>Dinophyceae</taxon>
        <taxon>Prorocentrales</taxon>
        <taxon>Prorocentraceae</taxon>
        <taxon>Prorocentrum</taxon>
    </lineage>
</organism>
<feature type="compositionally biased region" description="Low complexity" evidence="1">
    <location>
        <begin position="10"/>
        <end position="20"/>
    </location>
</feature>
<evidence type="ECO:0000313" key="3">
    <source>
        <dbReference type="Proteomes" id="UP001189429"/>
    </source>
</evidence>
<dbReference type="EMBL" id="CAUYUJ010017463">
    <property type="protein sequence ID" value="CAK0875021.1"/>
    <property type="molecule type" value="Genomic_DNA"/>
</dbReference>
<evidence type="ECO:0000313" key="2">
    <source>
        <dbReference type="EMBL" id="CAK0875021.1"/>
    </source>
</evidence>
<accession>A0ABN9VRU4</accession>
<comment type="caution">
    <text evidence="2">The sequence shown here is derived from an EMBL/GenBank/DDBJ whole genome shotgun (WGS) entry which is preliminary data.</text>
</comment>
<sequence>AREAAGRAGGAAPRPQGAEAPPAPSGSWERSERDGVPRIRWPPSPVASAASDSSADDIPTDDLCGTSVADSGFGSGAAPVLGCSLGLGAALHRDATAGFRVTSRYLATGGRFP</sequence>
<evidence type="ECO:0000256" key="1">
    <source>
        <dbReference type="SAM" id="MobiDB-lite"/>
    </source>
</evidence>
<feature type="non-terminal residue" evidence="2">
    <location>
        <position position="1"/>
    </location>
</feature>